<accession>A0A809SBR2</accession>
<reference evidence="1" key="1">
    <citation type="journal article" name="DNA Res.">
        <title>The physiological potential of anammox bacteria as revealed by their core genome structure.</title>
        <authorList>
            <person name="Okubo T."/>
            <person name="Toyoda A."/>
            <person name="Fukuhara K."/>
            <person name="Uchiyama I."/>
            <person name="Harigaya Y."/>
            <person name="Kuroiwa M."/>
            <person name="Suzuki T."/>
            <person name="Murakami Y."/>
            <person name="Suwa Y."/>
            <person name="Takami H."/>
        </authorList>
    </citation>
    <scope>NUCLEOTIDE SEQUENCE</scope>
    <source>
        <strain evidence="1">317325-3</strain>
    </source>
</reference>
<dbReference type="EMBL" id="AP021857">
    <property type="protein sequence ID" value="BBO21734.1"/>
    <property type="molecule type" value="Genomic_DNA"/>
</dbReference>
<sequence>MRPSGVPETYGWKSKPSVGMGTEPYGLSVRSSWPGRRFDNWHAMLSWFVIYEAEGGNLAKNSAVEISGVELWYLSKKEFMWKRLQSDRYPKWQGAYSLNAINKSNEALYIERRSTGLVLAPTVRTMVHGGLGQVETPWNSETLRADIAAVFISVKHRLVLKDPKQTDDRFLAKLIVQAGADYYPYVGARVADLESPSVPSIGLGRFILASENWRYSTMIVVAPGIREAEVLKGLPDQFDY</sequence>
<dbReference type="AlphaFoldDB" id="A0A809SBR2"/>
<evidence type="ECO:0000313" key="2">
    <source>
        <dbReference type="Proteomes" id="UP000662914"/>
    </source>
</evidence>
<name>A0A809SBR2_9PROT</name>
<gene>
    <name evidence="1" type="ORF">DSYM_24330</name>
</gene>
<dbReference type="Proteomes" id="UP000662914">
    <property type="component" value="Chromosome"/>
</dbReference>
<dbReference type="KEGG" id="ddz:DSYM_24330"/>
<evidence type="ECO:0000313" key="1">
    <source>
        <dbReference type="EMBL" id="BBO21734.1"/>
    </source>
</evidence>
<organism evidence="1 2">
    <name type="scientific">Candidatus Desulfobacillus denitrificans</name>
    <dbReference type="NCBI Taxonomy" id="2608985"/>
    <lineage>
        <taxon>Bacteria</taxon>
        <taxon>Pseudomonadati</taxon>
        <taxon>Pseudomonadota</taxon>
        <taxon>Betaproteobacteria</taxon>
        <taxon>Candidatus Desulfobacillus</taxon>
    </lineage>
</organism>
<protein>
    <submittedName>
        <fullName evidence="1">Uncharacterized protein</fullName>
    </submittedName>
</protein>
<proteinExistence type="predicted"/>